<dbReference type="SUPFAM" id="SSF48371">
    <property type="entry name" value="ARM repeat"/>
    <property type="match status" value="1"/>
</dbReference>
<evidence type="ECO:0000313" key="2">
    <source>
        <dbReference type="Proteomes" id="UP000638732"/>
    </source>
</evidence>
<protein>
    <submittedName>
        <fullName evidence="1">Uncharacterized protein</fullName>
    </submittedName>
</protein>
<name>A0A965ZI12_9SPHI</name>
<dbReference type="EMBL" id="WWEO01000042">
    <property type="protein sequence ID" value="NCD70066.1"/>
    <property type="molecule type" value="Genomic_DNA"/>
</dbReference>
<dbReference type="InterPro" id="IPR016024">
    <property type="entry name" value="ARM-type_fold"/>
</dbReference>
<reference evidence="1" key="2">
    <citation type="submission" date="2020-10" db="EMBL/GenBank/DDBJ databases">
        <title>Mucilaginibacter sp. nov., isolated from soil.</title>
        <authorList>
            <person name="Jeon C.O."/>
        </authorList>
    </citation>
    <scope>NUCLEOTIDE SEQUENCE</scope>
    <source>
        <strain evidence="1">R11</strain>
    </source>
</reference>
<evidence type="ECO:0000313" key="1">
    <source>
        <dbReference type="EMBL" id="NCD70066.1"/>
    </source>
</evidence>
<gene>
    <name evidence="1" type="ORF">GSY63_11920</name>
</gene>
<proteinExistence type="predicted"/>
<keyword evidence="2" id="KW-1185">Reference proteome</keyword>
<dbReference type="Proteomes" id="UP000638732">
    <property type="component" value="Unassembled WGS sequence"/>
</dbReference>
<comment type="caution">
    <text evidence="1">The sequence shown here is derived from an EMBL/GenBank/DDBJ whole genome shotgun (WGS) entry which is preliminary data.</text>
</comment>
<organism evidence="1 2">
    <name type="scientific">Mucilaginibacter agri</name>
    <dbReference type="NCBI Taxonomy" id="2695265"/>
    <lineage>
        <taxon>Bacteria</taxon>
        <taxon>Pseudomonadati</taxon>
        <taxon>Bacteroidota</taxon>
        <taxon>Sphingobacteriia</taxon>
        <taxon>Sphingobacteriales</taxon>
        <taxon>Sphingobacteriaceae</taxon>
        <taxon>Mucilaginibacter</taxon>
    </lineage>
</organism>
<dbReference type="RefSeq" id="WP_166586032.1">
    <property type="nucleotide sequence ID" value="NZ_WWEO01000042.1"/>
</dbReference>
<dbReference type="AlphaFoldDB" id="A0A965ZI12"/>
<sequence length="187" mass="21507">MTDKEQLIQQISVAMGKTKVLELTKIVQKNNFKLRDLIDLTFDGNKKLAFRAAWLLENVFLQRPESYLTDIEYLIGNFANVTNGSCQRHYAKIAMHLTSPKALPAIQQKLQDIDMEIVVNQCFEWLIDPKVLIAVKAFGAETIFNLRHRYPWVADELSEQLEYLMRNGSPAIQSRGKKLLNYLHPSA</sequence>
<reference evidence="1" key="1">
    <citation type="submission" date="2020-01" db="EMBL/GenBank/DDBJ databases">
        <authorList>
            <person name="Seo Y.L."/>
        </authorList>
    </citation>
    <scope>NUCLEOTIDE SEQUENCE</scope>
    <source>
        <strain evidence="1">R11</strain>
    </source>
</reference>
<accession>A0A965ZI12</accession>